<protein>
    <submittedName>
        <fullName evidence="2">Uncharacterized protein</fullName>
    </submittedName>
</protein>
<comment type="caution">
    <text evidence="2">The sequence shown here is derived from an EMBL/GenBank/DDBJ whole genome shotgun (WGS) entry which is preliminary data.</text>
</comment>
<dbReference type="EMBL" id="QLII01000001">
    <property type="protein sequence ID" value="RAI76003.1"/>
    <property type="molecule type" value="Genomic_DNA"/>
</dbReference>
<sequence>MSTVQAKPTPTDSLKAQQALINKRFDSLATGLQKLSRTNDSLNKELTYFRAKEDFYVMAVDRQGSHFEWFIATLITIAGLISYSYFSRQFNIIKGEGEAQLNSFKEEHNLMASDYVKVKIDLYSKIAKITNNIDVYNSKNRKSLLRQLDGLNLRLGCIMFAKEAYMLSKGEEREKITDDIANYVIRVNNKLDQIDLELKSVEDKSTYIGIIKKRYENSVPVFDVLISQNNSSFSSKLAATKDRLSQY</sequence>
<proteinExistence type="predicted"/>
<reference evidence="2 3" key="1">
    <citation type="submission" date="2018-06" db="EMBL/GenBank/DDBJ databases">
        <title>Spirosoma sp. HMF3257 Genome sequencing and assembly.</title>
        <authorList>
            <person name="Kang H."/>
            <person name="Cha I."/>
            <person name="Kim H."/>
            <person name="Kang J."/>
            <person name="Joh K."/>
        </authorList>
    </citation>
    <scope>NUCLEOTIDE SEQUENCE [LARGE SCALE GENOMIC DNA]</scope>
    <source>
        <strain evidence="2 3">HMF3257</strain>
    </source>
</reference>
<dbReference type="Proteomes" id="UP000249016">
    <property type="component" value="Unassembled WGS sequence"/>
</dbReference>
<keyword evidence="1" id="KW-1133">Transmembrane helix</keyword>
<evidence type="ECO:0000313" key="3">
    <source>
        <dbReference type="Proteomes" id="UP000249016"/>
    </source>
</evidence>
<dbReference type="AlphaFoldDB" id="A0A327NMI2"/>
<feature type="transmembrane region" description="Helical" evidence="1">
    <location>
        <begin position="67"/>
        <end position="86"/>
    </location>
</feature>
<evidence type="ECO:0000256" key="1">
    <source>
        <dbReference type="SAM" id="Phobius"/>
    </source>
</evidence>
<keyword evidence="3" id="KW-1185">Reference proteome</keyword>
<gene>
    <name evidence="2" type="ORF">HMF3257_20805</name>
</gene>
<evidence type="ECO:0000313" key="2">
    <source>
        <dbReference type="EMBL" id="RAI76003.1"/>
    </source>
</evidence>
<keyword evidence="1" id="KW-0472">Membrane</keyword>
<name>A0A327NMI2_9BACT</name>
<accession>A0A327NMI2</accession>
<keyword evidence="1" id="KW-0812">Transmembrane</keyword>
<organism evidence="2 3">
    <name type="scientific">Spirosoma telluris</name>
    <dbReference type="NCBI Taxonomy" id="2183553"/>
    <lineage>
        <taxon>Bacteria</taxon>
        <taxon>Pseudomonadati</taxon>
        <taxon>Bacteroidota</taxon>
        <taxon>Cytophagia</taxon>
        <taxon>Cytophagales</taxon>
        <taxon>Cytophagaceae</taxon>
        <taxon>Spirosoma</taxon>
    </lineage>
</organism>